<dbReference type="InterPro" id="IPR027267">
    <property type="entry name" value="AH/BAR_dom_sf"/>
</dbReference>
<evidence type="ECO:0000256" key="2">
    <source>
        <dbReference type="SAM" id="MobiDB-lite"/>
    </source>
</evidence>
<dbReference type="InterPro" id="IPR028245">
    <property type="entry name" value="PIL1/LSP1"/>
</dbReference>
<keyword evidence="4" id="KW-1185">Reference proteome</keyword>
<feature type="region of interest" description="Disordered" evidence="2">
    <location>
        <begin position="260"/>
        <end position="326"/>
    </location>
</feature>
<feature type="region of interest" description="Disordered" evidence="2">
    <location>
        <begin position="442"/>
        <end position="465"/>
    </location>
</feature>
<comment type="caution">
    <text evidence="3">The sequence shown here is derived from an EMBL/GenBank/DDBJ whole genome shotgun (WGS) entry which is preliminary data.</text>
</comment>
<evidence type="ECO:0000313" key="4">
    <source>
        <dbReference type="Proteomes" id="UP001194696"/>
    </source>
</evidence>
<dbReference type="Pfam" id="PF13805">
    <property type="entry name" value="Pil1"/>
    <property type="match status" value="1"/>
</dbReference>
<feature type="compositionally biased region" description="Polar residues" evidence="2">
    <location>
        <begin position="287"/>
        <end position="299"/>
    </location>
</feature>
<sequence>MQSIGHDLRRGLNSFNPLGKDYKHINKWLAEMKNIDSTLKTIDKESSAEAKLIATWGSNEGDDLADVSLRMSQLMEEVGLIQQAYGIRHAAYRKTIKSIKTQEMMLDENRKKKHDLTTQITKLQKSNKENPIKMMELQNGLERVTAELLSQELELMQFKRVTLKEAFDAKFDAMLEYSEKMALIAGYGRAITLVIDTETQVADRMRIYTGAEYTAGAVSQVKTAVTQWQPQPMNSAPARAHSVMSQDELALSAAATAYNTKTPPKNHSFVASQSPPQRYASGHDSSDAGQGNLQATAASPIQDPAYVSPPQSSTTHAQQLSHIHDQQRQLELEQQRLYQQNLASYSPERSPSQLHYQIAAGGGGAPGPSSGGYTPAMPQRSSTQELHTSTGNPSTSQGYGGYSQYDNSTYASAAPARNYRLGFVDPRERSQMDNADMYKTEVHPNTRPALPPMHFSQSPIIMHEK</sequence>
<evidence type="ECO:0008006" key="5">
    <source>
        <dbReference type="Google" id="ProtNLM"/>
    </source>
</evidence>
<feature type="compositionally biased region" description="Polar residues" evidence="2">
    <location>
        <begin position="379"/>
        <end position="397"/>
    </location>
</feature>
<organism evidence="3 4">
    <name type="scientific">Linnemannia gamsii</name>
    <dbReference type="NCBI Taxonomy" id="64522"/>
    <lineage>
        <taxon>Eukaryota</taxon>
        <taxon>Fungi</taxon>
        <taxon>Fungi incertae sedis</taxon>
        <taxon>Mucoromycota</taxon>
        <taxon>Mortierellomycotina</taxon>
        <taxon>Mortierellomycetes</taxon>
        <taxon>Mortierellales</taxon>
        <taxon>Mortierellaceae</taxon>
        <taxon>Linnemannia</taxon>
    </lineage>
</organism>
<name>A0ABQ7KHV8_9FUNG</name>
<proteinExistence type="predicted"/>
<feature type="compositionally biased region" description="Polar residues" evidence="2">
    <location>
        <begin position="309"/>
        <end position="321"/>
    </location>
</feature>
<protein>
    <recommendedName>
        <fullName evidence="5">Eisosome component PIL1-domain-containing protein</fullName>
    </recommendedName>
</protein>
<feature type="compositionally biased region" description="Gly residues" evidence="2">
    <location>
        <begin position="360"/>
        <end position="370"/>
    </location>
</feature>
<dbReference type="Gene3D" id="1.20.1270.60">
    <property type="entry name" value="Arfaptin homology (AH) domain/BAR domain"/>
    <property type="match status" value="1"/>
</dbReference>
<reference evidence="3 4" key="1">
    <citation type="journal article" date="2020" name="Fungal Divers.">
        <title>Resolving the Mortierellaceae phylogeny through synthesis of multi-gene phylogenetics and phylogenomics.</title>
        <authorList>
            <person name="Vandepol N."/>
            <person name="Liber J."/>
            <person name="Desiro A."/>
            <person name="Na H."/>
            <person name="Kennedy M."/>
            <person name="Barry K."/>
            <person name="Grigoriev I.V."/>
            <person name="Miller A.N."/>
            <person name="O'Donnell K."/>
            <person name="Stajich J.E."/>
            <person name="Bonito G."/>
        </authorList>
    </citation>
    <scope>NUCLEOTIDE SEQUENCE [LARGE SCALE GENOMIC DNA]</scope>
    <source>
        <strain evidence="3 4">AD045</strain>
    </source>
</reference>
<evidence type="ECO:0000256" key="1">
    <source>
        <dbReference type="SAM" id="Coils"/>
    </source>
</evidence>
<dbReference type="PANTHER" id="PTHR31962:SF1">
    <property type="entry name" value="SPHINGOLIPID LONG CHAIN BASE-RESPONSIVE PROTEIN PIL1"/>
    <property type="match status" value="1"/>
</dbReference>
<keyword evidence="1" id="KW-0175">Coiled coil</keyword>
<feature type="coiled-coil region" evidence="1">
    <location>
        <begin position="106"/>
        <end position="154"/>
    </location>
</feature>
<dbReference type="EMBL" id="JAAAIM010000009">
    <property type="protein sequence ID" value="KAG0298424.1"/>
    <property type="molecule type" value="Genomic_DNA"/>
</dbReference>
<feature type="compositionally biased region" description="Polar residues" evidence="2">
    <location>
        <begin position="260"/>
        <end position="276"/>
    </location>
</feature>
<accession>A0ABQ7KHV8</accession>
<evidence type="ECO:0000313" key="3">
    <source>
        <dbReference type="EMBL" id="KAG0298424.1"/>
    </source>
</evidence>
<gene>
    <name evidence="3" type="ORF">BGZ96_012146</name>
</gene>
<dbReference type="PANTHER" id="PTHR31962">
    <property type="entry name" value="SPHINGOLIPID LONG CHAIN BASE-RESPONSIVE PROTEIN PIL1"/>
    <property type="match status" value="1"/>
</dbReference>
<dbReference type="Proteomes" id="UP001194696">
    <property type="component" value="Unassembled WGS sequence"/>
</dbReference>
<feature type="region of interest" description="Disordered" evidence="2">
    <location>
        <begin position="357"/>
        <end position="399"/>
    </location>
</feature>